<name>A0A7G9GNA7_9FIRM</name>
<dbReference type="KEGG" id="ehn:H9Q80_18950"/>
<proteinExistence type="predicted"/>
<keyword evidence="2" id="KW-1185">Reference proteome</keyword>
<organism evidence="1 2">
    <name type="scientific">[Eubacterium] hominis</name>
    <dbReference type="NCBI Taxonomy" id="2764325"/>
    <lineage>
        <taxon>Bacteria</taxon>
        <taxon>Bacillati</taxon>
        <taxon>Bacillota</taxon>
        <taxon>Erysipelotrichia</taxon>
        <taxon>Erysipelotrichales</taxon>
        <taxon>Erysipelotrichaceae</taxon>
        <taxon>Amedibacillus</taxon>
    </lineage>
</organism>
<dbReference type="SUPFAM" id="SSF88659">
    <property type="entry name" value="Sigma3 and sigma4 domains of RNA polymerase sigma factors"/>
    <property type="match status" value="1"/>
</dbReference>
<dbReference type="Gene3D" id="1.20.140.160">
    <property type="match status" value="1"/>
</dbReference>
<accession>A0A7G9GNA7</accession>
<reference evidence="1 2" key="1">
    <citation type="submission" date="2020-08" db="EMBL/GenBank/DDBJ databases">
        <authorList>
            <person name="Liu C."/>
            <person name="Sun Q."/>
        </authorList>
    </citation>
    <scope>NUCLEOTIDE SEQUENCE [LARGE SCALE GENOMIC DNA]</scope>
    <source>
        <strain evidence="1 2">NSJ-61</strain>
    </source>
</reference>
<dbReference type="AlphaFoldDB" id="A0A7G9GNA7"/>
<protein>
    <submittedName>
        <fullName evidence="1">Sigma-70 family RNA polymerase sigma factor</fullName>
    </submittedName>
</protein>
<evidence type="ECO:0000313" key="2">
    <source>
        <dbReference type="Proteomes" id="UP000515856"/>
    </source>
</evidence>
<gene>
    <name evidence="1" type="ORF">H9Q80_18950</name>
</gene>
<dbReference type="InterPro" id="IPR013324">
    <property type="entry name" value="RNA_pol_sigma_r3/r4-like"/>
</dbReference>
<dbReference type="Proteomes" id="UP000515856">
    <property type="component" value="Chromosome"/>
</dbReference>
<evidence type="ECO:0000313" key="1">
    <source>
        <dbReference type="EMBL" id="QNM12289.1"/>
    </source>
</evidence>
<sequence length="165" mass="20201">MNDYRKSDFYHYFDNKSNTRRYFIRVYGSFIEVNKDVYYTCYNSYRKQLRDNRKDQENGLLSYDVHQLNGHTLLDMYGEDQNYLEDIYRKDLMNTIMNLIDTLDDADKELITQLLIENKKESELAKRYQVSQQMINRRKKKIIKSLRETLSDGYKKIKSFLFFWL</sequence>
<dbReference type="EMBL" id="CP060636">
    <property type="protein sequence ID" value="QNM12289.1"/>
    <property type="molecule type" value="Genomic_DNA"/>
</dbReference>
<dbReference type="RefSeq" id="WP_117453754.1">
    <property type="nucleotide sequence ID" value="NZ_CP060636.1"/>
</dbReference>